<dbReference type="GO" id="GO:0005774">
    <property type="term" value="C:vacuolar membrane"/>
    <property type="evidence" value="ECO:0007669"/>
    <property type="project" value="TreeGrafter"/>
</dbReference>
<dbReference type="PANTHER" id="PTHR46170:SF1">
    <property type="entry name" value="GATOR COMPLEX PROTEIN WDR59"/>
    <property type="match status" value="1"/>
</dbReference>
<dbReference type="GO" id="GO:0035591">
    <property type="term" value="F:signaling adaptor activity"/>
    <property type="evidence" value="ECO:0007669"/>
    <property type="project" value="TreeGrafter"/>
</dbReference>
<feature type="region of interest" description="Disordered" evidence="1">
    <location>
        <begin position="258"/>
        <end position="277"/>
    </location>
</feature>
<dbReference type="EMBL" id="JAWDGP010001389">
    <property type="protein sequence ID" value="KAK3792164.1"/>
    <property type="molecule type" value="Genomic_DNA"/>
</dbReference>
<dbReference type="GO" id="GO:0035859">
    <property type="term" value="C:Seh1-associated complex"/>
    <property type="evidence" value="ECO:0007669"/>
    <property type="project" value="TreeGrafter"/>
</dbReference>
<evidence type="ECO:0000256" key="1">
    <source>
        <dbReference type="SAM" id="MobiDB-lite"/>
    </source>
</evidence>
<name>A0AAE1E2M5_9GAST</name>
<comment type="caution">
    <text evidence="2">The sequence shown here is derived from an EMBL/GenBank/DDBJ whole genome shotgun (WGS) entry which is preliminary data.</text>
</comment>
<evidence type="ECO:0000313" key="3">
    <source>
        <dbReference type="Proteomes" id="UP001283361"/>
    </source>
</evidence>
<dbReference type="InterPro" id="IPR049567">
    <property type="entry name" value="WDR59-like"/>
</dbReference>
<feature type="compositionally biased region" description="Basic residues" evidence="1">
    <location>
        <begin position="574"/>
        <end position="583"/>
    </location>
</feature>
<keyword evidence="3" id="KW-1185">Reference proteome</keyword>
<dbReference type="PANTHER" id="PTHR46170">
    <property type="entry name" value="GATOR COMPLEX PROTEIN WDR59"/>
    <property type="match status" value="1"/>
</dbReference>
<proteinExistence type="predicted"/>
<dbReference type="AlphaFoldDB" id="A0AAE1E2M5"/>
<feature type="region of interest" description="Disordered" evidence="1">
    <location>
        <begin position="219"/>
        <end position="238"/>
    </location>
</feature>
<dbReference type="Proteomes" id="UP001283361">
    <property type="component" value="Unassembled WGS sequence"/>
</dbReference>
<dbReference type="Gene3D" id="3.30.420.10">
    <property type="entry name" value="Ribonuclease H-like superfamily/Ribonuclease H"/>
    <property type="match status" value="1"/>
</dbReference>
<protein>
    <submittedName>
        <fullName evidence="2">Uncharacterized protein</fullName>
    </submittedName>
</protein>
<feature type="region of interest" description="Disordered" evidence="1">
    <location>
        <begin position="573"/>
        <end position="618"/>
    </location>
</feature>
<dbReference type="GO" id="GO:0034198">
    <property type="term" value="P:cellular response to amino acid starvation"/>
    <property type="evidence" value="ECO:0007669"/>
    <property type="project" value="TreeGrafter"/>
</dbReference>
<accession>A0AAE1E2M5</accession>
<feature type="compositionally biased region" description="Low complexity" evidence="1">
    <location>
        <begin position="258"/>
        <end position="270"/>
    </location>
</feature>
<reference evidence="2" key="1">
    <citation type="journal article" date="2023" name="G3 (Bethesda)">
        <title>A reference genome for the long-term kleptoplast-retaining sea slug Elysia crispata morphotype clarki.</title>
        <authorList>
            <person name="Eastman K.E."/>
            <person name="Pendleton A.L."/>
            <person name="Shaikh M.A."/>
            <person name="Suttiyut T."/>
            <person name="Ogas R."/>
            <person name="Tomko P."/>
            <person name="Gavelis G."/>
            <person name="Widhalm J.R."/>
            <person name="Wisecaver J.H."/>
        </authorList>
    </citation>
    <scope>NUCLEOTIDE SEQUENCE</scope>
    <source>
        <strain evidence="2">ECLA1</strain>
    </source>
</reference>
<dbReference type="GO" id="GO:1904263">
    <property type="term" value="P:positive regulation of TORC1 signaling"/>
    <property type="evidence" value="ECO:0007669"/>
    <property type="project" value="TreeGrafter"/>
</dbReference>
<gene>
    <name evidence="2" type="ORF">RRG08_055426</name>
</gene>
<evidence type="ECO:0000313" key="2">
    <source>
        <dbReference type="EMBL" id="KAK3792164.1"/>
    </source>
</evidence>
<organism evidence="2 3">
    <name type="scientific">Elysia crispata</name>
    <name type="common">lettuce slug</name>
    <dbReference type="NCBI Taxonomy" id="231223"/>
    <lineage>
        <taxon>Eukaryota</taxon>
        <taxon>Metazoa</taxon>
        <taxon>Spiralia</taxon>
        <taxon>Lophotrochozoa</taxon>
        <taxon>Mollusca</taxon>
        <taxon>Gastropoda</taxon>
        <taxon>Heterobranchia</taxon>
        <taxon>Euthyneura</taxon>
        <taxon>Panpulmonata</taxon>
        <taxon>Sacoglossa</taxon>
        <taxon>Placobranchoidea</taxon>
        <taxon>Plakobranchidae</taxon>
        <taxon>Elysia</taxon>
    </lineage>
</organism>
<feature type="compositionally biased region" description="Basic and acidic residues" evidence="1">
    <location>
        <begin position="591"/>
        <end position="614"/>
    </location>
</feature>
<sequence>MHMIFFDMNGVILRWPVPIGTTINAQYYKKVLQDKLRPAIRKKRPGLLESGILFHHDNAPVHTARAVTDVLAGYKWELLEHPRYSPDLAPCEAYTDRLVDHYVNFYTSFAIVELGFSIFGDDWSCSEKARLAVMFHTLRHVLCRSGWTVIGHDLLNATGLSRFLSVQTSLYIEGWTRGYPATLDLQEEETKFDLPDGARIHTVTSTKNSKNLLRGADLDSKGARSREASGEISGERQVHQSQLSLQLTGGFPISSSPSLLSTSGALPGSSDGFHPGRGTRVVTQAMQGVPGVTGAVAAAAAGGGAGAQALLGPVGTSLAPMSGMVPVVSLKQEMDEVQTARSPGIKLDQADFVKRTCVFKLVKGSVYLDVHLYFPDNYPVKISPRLTILSSNLDPDTETRVIKVYNDSCSRHVKQHINCVEPSLRQMLQAMERLSSSPLESTQEERKLMLEKKFAVEKVQQVRSPTSPGQASSVMLKYPTGSFVDWRIPFPRTCGARFCSTDRLVTFGVPVSVKKVHEESEVTPRALSDLIAYVAPPQSPWMRNQSSSYFYGSSPHSSSEGVSISSFYVEKTAKPRHQRHHHSQPQYKSYRPRDSLDMSKRVGPLSERDSERSSKRQQKVGLIKIYDTMCINPVSKDLAERYKLDMNDIQGTCEHNAAVAREISRMDLAQIWQLVATMCHPLVQPLPNPDHGRPFANSAFGRPLLKRILEHYGQMRDVQTMAMLCCIFWDKHPNFKHSGLGISGSNSASYMTRNPSRTSLEYNAAAAANQGEVTMATSSDSGYYVLRKSPLVTPKRHQFMSLVLFLNFPMCSRIAVPLP</sequence>
<dbReference type="InterPro" id="IPR036397">
    <property type="entry name" value="RNaseH_sf"/>
</dbReference>
<dbReference type="GO" id="GO:0003676">
    <property type="term" value="F:nucleic acid binding"/>
    <property type="evidence" value="ECO:0007669"/>
    <property type="project" value="InterPro"/>
</dbReference>